<organism evidence="1 2">
    <name type="scientific">Vitis vinifera</name>
    <name type="common">Grape</name>
    <dbReference type="NCBI Taxonomy" id="29760"/>
    <lineage>
        <taxon>Eukaryota</taxon>
        <taxon>Viridiplantae</taxon>
        <taxon>Streptophyta</taxon>
        <taxon>Embryophyta</taxon>
        <taxon>Tracheophyta</taxon>
        <taxon>Spermatophyta</taxon>
        <taxon>Magnoliopsida</taxon>
        <taxon>eudicotyledons</taxon>
        <taxon>Gunneridae</taxon>
        <taxon>Pentapetalae</taxon>
        <taxon>rosids</taxon>
        <taxon>Vitales</taxon>
        <taxon>Vitaceae</taxon>
        <taxon>Viteae</taxon>
        <taxon>Vitis</taxon>
    </lineage>
</organism>
<dbReference type="GO" id="GO:0016301">
    <property type="term" value="F:kinase activity"/>
    <property type="evidence" value="ECO:0007669"/>
    <property type="project" value="UniProtKB-KW"/>
</dbReference>
<dbReference type="Proteomes" id="UP000288805">
    <property type="component" value="Unassembled WGS sequence"/>
</dbReference>
<evidence type="ECO:0000313" key="2">
    <source>
        <dbReference type="Proteomes" id="UP000288805"/>
    </source>
</evidence>
<keyword evidence="1" id="KW-0808">Transferase</keyword>
<sequence length="80" mass="9164">MTLWFPLPSLPRNCTPRHQTLKPPNQLQATSEDRRLWSDRILAETIDLCNSLVGTIVFMSPDRINTNLNHNKYKGCVGDI</sequence>
<protein>
    <submittedName>
        <fullName evidence="1">Mitogen-activated protein kinase kinase 5</fullName>
    </submittedName>
</protein>
<reference evidence="1 2" key="1">
    <citation type="journal article" date="2018" name="PLoS Genet.">
        <title>Population sequencing reveals clonal diversity and ancestral inbreeding in the grapevine cultivar Chardonnay.</title>
        <authorList>
            <person name="Roach M.J."/>
            <person name="Johnson D.L."/>
            <person name="Bohlmann J."/>
            <person name="van Vuuren H.J."/>
            <person name="Jones S.J."/>
            <person name="Pretorius I.S."/>
            <person name="Schmidt S.A."/>
            <person name="Borneman A.R."/>
        </authorList>
    </citation>
    <scope>NUCLEOTIDE SEQUENCE [LARGE SCALE GENOMIC DNA]</scope>
    <source>
        <strain evidence="2">cv. Chardonnay</strain>
        <tissue evidence="1">Leaf</tissue>
    </source>
</reference>
<comment type="caution">
    <text evidence="1">The sequence shown here is derived from an EMBL/GenBank/DDBJ whole genome shotgun (WGS) entry which is preliminary data.</text>
</comment>
<evidence type="ECO:0000313" key="1">
    <source>
        <dbReference type="EMBL" id="RVW95454.1"/>
    </source>
</evidence>
<keyword evidence="1" id="KW-0418">Kinase</keyword>
<name>A0A438IFF6_VITVI</name>
<dbReference type="EMBL" id="QGNW01000114">
    <property type="protein sequence ID" value="RVW95454.1"/>
    <property type="molecule type" value="Genomic_DNA"/>
</dbReference>
<dbReference type="OrthoDB" id="8693905at2759"/>
<proteinExistence type="predicted"/>
<gene>
    <name evidence="1" type="primary">MKK5_1</name>
    <name evidence="1" type="ORF">CK203_028681</name>
</gene>
<accession>A0A438IFF6</accession>
<dbReference type="AlphaFoldDB" id="A0A438IFF6"/>